<dbReference type="CDD" id="cd16325">
    <property type="entry name" value="LolA"/>
    <property type="match status" value="1"/>
</dbReference>
<feature type="signal peptide" evidence="2">
    <location>
        <begin position="1"/>
        <end position="20"/>
    </location>
</feature>
<dbReference type="AlphaFoldDB" id="Q477S9"/>
<dbReference type="OrthoDB" id="5297911at2"/>
<dbReference type="HOGENOM" id="CLU_091014_0_0_4"/>
<dbReference type="KEGG" id="dar:Daro_4176"/>
<name>Q477S9_DECAR</name>
<sequence length="189" mass="20755">MIKRLLGGLLLCALALPASAAFDVGQLMSDLAKHKGGKAKFVEKKYISLLDKPVVSTGEMTYTAPDRLEKRTLTPKVETLLLDKDILSIEREKQKLSINLANQPEALAFVDSIRGTLAGNRAALEKNYALYLSGNSDKWVLTLLPSEQKIAAMVQRITVSGSKNQVRNIEYLQADGDRSVLSIDPIETQ</sequence>
<proteinExistence type="predicted"/>
<feature type="chain" id="PRO_5004233211" description="Acyltransferase" evidence="2">
    <location>
        <begin position="21"/>
        <end position="189"/>
    </location>
</feature>
<dbReference type="Pfam" id="PF19574">
    <property type="entry name" value="LolA_3"/>
    <property type="match status" value="1"/>
</dbReference>
<evidence type="ECO:0008006" key="4">
    <source>
        <dbReference type="Google" id="ProtNLM"/>
    </source>
</evidence>
<dbReference type="STRING" id="159087.Daro_4176"/>
<accession>Q477S9</accession>
<keyword evidence="1 2" id="KW-0732">Signal</keyword>
<organism evidence="3">
    <name type="scientific">Dechloromonas aromatica (strain RCB)</name>
    <dbReference type="NCBI Taxonomy" id="159087"/>
    <lineage>
        <taxon>Bacteria</taxon>
        <taxon>Pseudomonadati</taxon>
        <taxon>Pseudomonadota</taxon>
        <taxon>Betaproteobacteria</taxon>
        <taxon>Rhodocyclales</taxon>
        <taxon>Azonexaceae</taxon>
        <taxon>Dechloromonas</taxon>
    </lineage>
</organism>
<evidence type="ECO:0000313" key="3">
    <source>
        <dbReference type="EMBL" id="AAZ48902.1"/>
    </source>
</evidence>
<dbReference type="Gene3D" id="2.50.20.10">
    <property type="entry name" value="Lipoprotein localisation LolA/LolB/LppX"/>
    <property type="match status" value="1"/>
</dbReference>
<dbReference type="eggNOG" id="COG2834">
    <property type="taxonomic scope" value="Bacteria"/>
</dbReference>
<reference evidence="3" key="1">
    <citation type="submission" date="2005-08" db="EMBL/GenBank/DDBJ databases">
        <title>Complete sequence of Dechloromonas aromatica RCB.</title>
        <authorList>
            <person name="Salinero K.K."/>
            <person name="Copeland A."/>
            <person name="Lucas S."/>
            <person name="Lapidus A."/>
            <person name="Barry K."/>
            <person name="Detter J.C."/>
            <person name="Glavina T."/>
            <person name="Hammon N."/>
            <person name="Israni S."/>
            <person name="Pitluck S."/>
            <person name="Di Bartolo G."/>
            <person name="Trong S."/>
            <person name="Schmutz J."/>
            <person name="Larimer F."/>
            <person name="Land M."/>
            <person name="Ivanova N."/>
            <person name="Richardson P."/>
        </authorList>
    </citation>
    <scope>NUCLEOTIDE SEQUENCE</scope>
    <source>
        <strain evidence="3">RCB</strain>
    </source>
</reference>
<evidence type="ECO:0000256" key="1">
    <source>
        <dbReference type="ARBA" id="ARBA00022729"/>
    </source>
</evidence>
<protein>
    <recommendedName>
        <fullName evidence="4">Acyltransferase</fullName>
    </recommendedName>
</protein>
<dbReference type="InterPro" id="IPR029046">
    <property type="entry name" value="LolA/LolB/LppX"/>
</dbReference>
<evidence type="ECO:0000256" key="2">
    <source>
        <dbReference type="SAM" id="SignalP"/>
    </source>
</evidence>
<dbReference type="EMBL" id="CP000089">
    <property type="protein sequence ID" value="AAZ48902.1"/>
    <property type="molecule type" value="Genomic_DNA"/>
</dbReference>
<gene>
    <name evidence="3" type="ordered locus">Daro_4176</name>
</gene>
<dbReference type="SUPFAM" id="SSF89392">
    <property type="entry name" value="Prokaryotic lipoproteins and lipoprotein localization factors"/>
    <property type="match status" value="1"/>
</dbReference>
<dbReference type="InterPro" id="IPR004564">
    <property type="entry name" value="OM_lipoprot_carrier_LolA-like"/>
</dbReference>